<name>A0AAT9J804_9CAUD</name>
<dbReference type="EMBL" id="BK068089">
    <property type="protein sequence ID" value="DBA54926.1"/>
    <property type="molecule type" value="Genomic_DNA"/>
</dbReference>
<protein>
    <submittedName>
        <fullName evidence="1">Uncharacterized protein</fullName>
    </submittedName>
</protein>
<reference evidence="1" key="2">
    <citation type="submission" date="2024-05" db="EMBL/GenBank/DDBJ databases">
        <authorList>
            <person name="Matrishin C.B."/>
            <person name="Kauffman K.M."/>
        </authorList>
    </citation>
    <scope>NUCLEOTIDE SEQUENCE</scope>
</reference>
<evidence type="ECO:0000313" key="1">
    <source>
        <dbReference type="EMBL" id="DBA54926.1"/>
    </source>
</evidence>
<reference evidence="1" key="1">
    <citation type="journal article" date="2023" name="Microbiome">
        <title>Phages are unrecognized players in the ecology of the oral pathogen Porphyromonas gingivalis.</title>
        <authorList>
            <person name="Matrishin C.B."/>
            <person name="Haase E.M."/>
            <person name="Dewhirst F.E."/>
            <person name="Mark Welch J.L."/>
            <person name="Miranda-Sanchez F."/>
            <person name="Chen T."/>
            <person name="MacFarland D.C."/>
            <person name="Kauffman K.M."/>
        </authorList>
    </citation>
    <scope>NUCLEOTIDE SEQUENCE</scope>
</reference>
<proteinExistence type="predicted"/>
<organism evidence="1">
    <name type="scientific">Porphyromonas phage phage006a_EM3</name>
    <dbReference type="NCBI Taxonomy" id="3154098"/>
    <lineage>
        <taxon>Viruses</taxon>
        <taxon>Duplodnaviria</taxon>
        <taxon>Heunggongvirae</taxon>
        <taxon>Uroviricota</taxon>
        <taxon>Caudoviricetes</taxon>
        <taxon>Alisviridae</taxon>
        <taxon>Honmavirus</taxon>
        <taxon>Honmavirus pging00B</taxon>
    </lineage>
</organism>
<sequence length="71" mass="8163">MKKGNLARARIIHDCVDRLQRLRADLSEGSVIIIAGERLDFSFEFHLRVSEAIEKIIGEELKLLDEEIETL</sequence>
<accession>A0AAT9J804</accession>